<organism evidence="7 8">
    <name type="scientific">Priapulus caudatus</name>
    <name type="common">Priapulid worm</name>
    <dbReference type="NCBI Taxonomy" id="37621"/>
    <lineage>
        <taxon>Eukaryota</taxon>
        <taxon>Metazoa</taxon>
        <taxon>Ecdysozoa</taxon>
        <taxon>Scalidophora</taxon>
        <taxon>Priapulida</taxon>
        <taxon>Priapulimorpha</taxon>
        <taxon>Priapulimorphida</taxon>
        <taxon>Priapulidae</taxon>
        <taxon>Priapulus</taxon>
    </lineage>
</organism>
<dbReference type="GeneID" id="106812261"/>
<dbReference type="PANTHER" id="PTHR12191:SF37">
    <property type="entry name" value="ZINC TRANSPORTER FOI"/>
    <property type="match status" value="1"/>
</dbReference>
<feature type="transmembrane region" description="Helical" evidence="6">
    <location>
        <begin position="137"/>
        <end position="157"/>
    </location>
</feature>
<keyword evidence="3 6" id="KW-0812">Transmembrane</keyword>
<dbReference type="InterPro" id="IPR003689">
    <property type="entry name" value="ZIP"/>
</dbReference>
<gene>
    <name evidence="8" type="primary">LOC106812261</name>
</gene>
<sequence length="205" mass="21841">MHSGQPQHNTVTSMKQEKLERAVPHDALERTGHDHSHVAKGDSAIATVAWMIIFGDGLHNFVDGLSIGAAFQTSTLTGISVSVAVFCEECPHELGDFAILLNSGMTLKQAIISNVLSASTCYLGLVVGIVVGDIPGVTVYIFGFAGGMFLYISLAAMMPEMAELLDKALAEGKGMRMLLLQNLGLLVGVVLMFVLAMFQGNIQFV</sequence>
<keyword evidence="7" id="KW-1185">Reference proteome</keyword>
<reference evidence="8" key="1">
    <citation type="submission" date="2025-08" db="UniProtKB">
        <authorList>
            <consortium name="RefSeq"/>
        </authorList>
    </citation>
    <scope>IDENTIFICATION</scope>
</reference>
<comment type="subcellular location">
    <subcellularLocation>
        <location evidence="1">Membrane</location>
        <topology evidence="1">Multi-pass membrane protein</topology>
    </subcellularLocation>
</comment>
<evidence type="ECO:0000256" key="6">
    <source>
        <dbReference type="SAM" id="Phobius"/>
    </source>
</evidence>
<dbReference type="InterPro" id="IPR050799">
    <property type="entry name" value="ZIP_Transporter"/>
</dbReference>
<comment type="similarity">
    <text evidence="2">Belongs to the ZIP transporter (TC 2.A.5) family.</text>
</comment>
<dbReference type="Proteomes" id="UP000695022">
    <property type="component" value="Unplaced"/>
</dbReference>
<evidence type="ECO:0000256" key="2">
    <source>
        <dbReference type="ARBA" id="ARBA00006939"/>
    </source>
</evidence>
<feature type="transmembrane region" description="Helical" evidence="6">
    <location>
        <begin position="178"/>
        <end position="198"/>
    </location>
</feature>
<name>A0ABM1EHA5_PRICU</name>
<evidence type="ECO:0000313" key="8">
    <source>
        <dbReference type="RefSeq" id="XP_014671576.1"/>
    </source>
</evidence>
<evidence type="ECO:0000256" key="1">
    <source>
        <dbReference type="ARBA" id="ARBA00004141"/>
    </source>
</evidence>
<dbReference type="Pfam" id="PF02535">
    <property type="entry name" value="Zip"/>
    <property type="match status" value="1"/>
</dbReference>
<evidence type="ECO:0000256" key="4">
    <source>
        <dbReference type="ARBA" id="ARBA00022989"/>
    </source>
</evidence>
<protein>
    <submittedName>
        <fullName evidence="8">Zinc transporter ZIP14-like</fullName>
    </submittedName>
</protein>
<evidence type="ECO:0000256" key="5">
    <source>
        <dbReference type="ARBA" id="ARBA00023136"/>
    </source>
</evidence>
<evidence type="ECO:0000313" key="7">
    <source>
        <dbReference type="Proteomes" id="UP000695022"/>
    </source>
</evidence>
<accession>A0ABM1EHA5</accession>
<keyword evidence="4 6" id="KW-1133">Transmembrane helix</keyword>
<feature type="transmembrane region" description="Helical" evidence="6">
    <location>
        <begin position="111"/>
        <end position="131"/>
    </location>
</feature>
<dbReference type="PANTHER" id="PTHR12191">
    <property type="entry name" value="SOLUTE CARRIER FAMILY 39"/>
    <property type="match status" value="1"/>
</dbReference>
<evidence type="ECO:0000256" key="3">
    <source>
        <dbReference type="ARBA" id="ARBA00022692"/>
    </source>
</evidence>
<keyword evidence="5 6" id="KW-0472">Membrane</keyword>
<dbReference type="RefSeq" id="XP_014671576.1">
    <property type="nucleotide sequence ID" value="XM_014816090.1"/>
</dbReference>
<proteinExistence type="inferred from homology"/>